<feature type="domain" description="PilZ" evidence="1">
    <location>
        <begin position="144"/>
        <end position="234"/>
    </location>
</feature>
<sequence length="780" mass="89968">MQKQAILSISERLIPVYKTEDFEYLLSQLTDGEPPSLKILVKMELKRLTTPCYRSIDLRGRVKGECREYELDGITHWLDDVAFNIYHKNVRKFSGYTEGVFDSLSNTRNSFKVMNQKGKPQGSDLTNTAISFHAEPIVMGYDLKRKENRLKISTQIEIHLANDQLVHGVTVDISPSGGRLKAPSAFDYKLGEVISVVYTEVARSNKIVNIEEAIQYRIVGIDESHENDAVRFLRVIKLDETPVVDEIITQFLHTHSLKARHDNQDKVIRARSRGYEHNYLKHTCNLPVFFSGNELKMVLMTENNQAIWQYWNDERNQLTLSNLFSQERMGLLTKPGVRGSNNVLYSFKHQQGDKERFFSMMMPEATREQRQLFWHVGAKKESWKVFRLSVFELSEHEREHLVNLPPDSLDLTRELTHFGILQEIADHHSGKDYLLTEKPRLATSELNRFCHKRNCVDTPISLYFDAQSRRREPRYQFRSPLFLSARGQQASGVTLDISRRGLYVALNTPIELKAGDQCDINFSELQLYDRSLQLSKVPYTVIRISPGGKRVQLVMDNNSKNRRTMTFFGRLIEHNHEKLVAKQENLPSQELLESLHNVLLDKMISTPLFVEKKGNSLKPKVIGVNYPLLPHLTLFAKLGHNDKYSLEAVYKGRTTTLLAAPMKRIEGATPQYQELYISAIKFGSRIQSLETMLSSDFESTHERIEFIKKTQLMGDFYALRICATPVFDPITALLRKDLEDLSNISMHQARTLEKEICSIVGYSEYIDITEEVLIRLELTQ</sequence>
<keyword evidence="3" id="KW-1185">Reference proteome</keyword>
<feature type="domain" description="PilZ" evidence="1">
    <location>
        <begin position="469"/>
        <end position="555"/>
    </location>
</feature>
<dbReference type="Proteomes" id="UP000092528">
    <property type="component" value="Chromosome 1"/>
</dbReference>
<dbReference type="GO" id="GO:0035438">
    <property type="term" value="F:cyclic-di-GMP binding"/>
    <property type="evidence" value="ECO:0007669"/>
    <property type="project" value="InterPro"/>
</dbReference>
<gene>
    <name evidence="2" type="ORF">VSVS05_00408</name>
</gene>
<dbReference type="EMBL" id="CP016414">
    <property type="protein sequence ID" value="ANU35545.1"/>
    <property type="molecule type" value="Genomic_DNA"/>
</dbReference>
<evidence type="ECO:0000313" key="2">
    <source>
        <dbReference type="EMBL" id="ANU35545.1"/>
    </source>
</evidence>
<dbReference type="PATRIC" id="fig|45658.7.peg.379"/>
<dbReference type="Gene3D" id="2.40.10.220">
    <property type="entry name" value="predicted glycosyltransferase like domains"/>
    <property type="match status" value="2"/>
</dbReference>
<reference evidence="2 3" key="1">
    <citation type="submission" date="2016-07" db="EMBL/GenBank/DDBJ databases">
        <title>Genome sequencing of Vibrio scophthalmi strain VS-05, an isolated from Paralichthys olivaceus.</title>
        <authorList>
            <person name="Han H.-J."/>
        </authorList>
    </citation>
    <scope>NUCLEOTIDE SEQUENCE [LARGE SCALE GENOMIC DNA]</scope>
    <source>
        <strain evidence="2 3">VS-05</strain>
    </source>
</reference>
<name>A0A1C7F5Z5_9VIBR</name>
<dbReference type="GeneID" id="96871577"/>
<evidence type="ECO:0000313" key="3">
    <source>
        <dbReference type="Proteomes" id="UP000092528"/>
    </source>
</evidence>
<dbReference type="RefSeq" id="WP_065545062.1">
    <property type="nucleotide sequence ID" value="NZ_CP016414.1"/>
</dbReference>
<organism evidence="2 3">
    <name type="scientific">Vibrio scophthalmi</name>
    <dbReference type="NCBI Taxonomy" id="45658"/>
    <lineage>
        <taxon>Bacteria</taxon>
        <taxon>Pseudomonadati</taxon>
        <taxon>Pseudomonadota</taxon>
        <taxon>Gammaproteobacteria</taxon>
        <taxon>Vibrionales</taxon>
        <taxon>Vibrionaceae</taxon>
        <taxon>Vibrio</taxon>
    </lineage>
</organism>
<evidence type="ECO:0000259" key="1">
    <source>
        <dbReference type="Pfam" id="PF07238"/>
    </source>
</evidence>
<protein>
    <recommendedName>
        <fullName evidence="1">PilZ domain-containing protein</fullName>
    </recommendedName>
</protein>
<dbReference type="STRING" id="45658.VSVS12_02528"/>
<dbReference type="InterPro" id="IPR009875">
    <property type="entry name" value="PilZ_domain"/>
</dbReference>
<dbReference type="Pfam" id="PF07238">
    <property type="entry name" value="PilZ"/>
    <property type="match status" value="2"/>
</dbReference>
<dbReference type="SUPFAM" id="SSF141371">
    <property type="entry name" value="PilZ domain-like"/>
    <property type="match status" value="2"/>
</dbReference>
<proteinExistence type="predicted"/>
<dbReference type="AlphaFoldDB" id="A0A1C7F5Z5"/>
<accession>A0A1C7F5Z5</accession>